<accession>A0ABP9RIH9</accession>
<protein>
    <recommendedName>
        <fullName evidence="6">ATPase</fullName>
    </recommendedName>
</protein>
<keyword evidence="3" id="KW-0472">Membrane</keyword>
<feature type="region of interest" description="Disordered" evidence="2">
    <location>
        <begin position="1"/>
        <end position="27"/>
    </location>
</feature>
<evidence type="ECO:0000313" key="4">
    <source>
        <dbReference type="EMBL" id="GAA5178346.1"/>
    </source>
</evidence>
<feature type="coiled-coil region" evidence="1">
    <location>
        <begin position="204"/>
        <end position="266"/>
    </location>
</feature>
<evidence type="ECO:0000256" key="3">
    <source>
        <dbReference type="SAM" id="Phobius"/>
    </source>
</evidence>
<dbReference type="EMBL" id="BAABKI010000028">
    <property type="protein sequence ID" value="GAA5178346.1"/>
    <property type="molecule type" value="Genomic_DNA"/>
</dbReference>
<evidence type="ECO:0008006" key="6">
    <source>
        <dbReference type="Google" id="ProtNLM"/>
    </source>
</evidence>
<dbReference type="Gene3D" id="1.10.287.1490">
    <property type="match status" value="1"/>
</dbReference>
<dbReference type="RefSeq" id="WP_031383511.1">
    <property type="nucleotide sequence ID" value="NZ_BAABKI010000028.1"/>
</dbReference>
<keyword evidence="3" id="KW-0812">Transmembrane</keyword>
<keyword evidence="1" id="KW-0175">Coiled coil</keyword>
<gene>
    <name evidence="4" type="ORF">GCM10023342_28570</name>
</gene>
<dbReference type="Proteomes" id="UP001500074">
    <property type="component" value="Unassembled WGS sequence"/>
</dbReference>
<dbReference type="SUPFAM" id="SSF57997">
    <property type="entry name" value="Tropomyosin"/>
    <property type="match status" value="1"/>
</dbReference>
<reference evidence="5" key="1">
    <citation type="journal article" date="2019" name="Int. J. Syst. Evol. Microbiol.">
        <title>The Global Catalogue of Microorganisms (GCM) 10K type strain sequencing project: providing services to taxonomists for standard genome sequencing and annotation.</title>
        <authorList>
            <consortium name="The Broad Institute Genomics Platform"/>
            <consortium name="The Broad Institute Genome Sequencing Center for Infectious Disease"/>
            <person name="Wu L."/>
            <person name="Ma J."/>
        </authorList>
    </citation>
    <scope>NUCLEOTIDE SEQUENCE [LARGE SCALE GENOMIC DNA]</scope>
    <source>
        <strain evidence="5">JCM 18472</strain>
    </source>
</reference>
<comment type="caution">
    <text evidence="4">The sequence shown here is derived from an EMBL/GenBank/DDBJ whole genome shotgun (WGS) entry which is preliminary data.</text>
</comment>
<keyword evidence="5" id="KW-1185">Reference proteome</keyword>
<evidence type="ECO:0000256" key="2">
    <source>
        <dbReference type="SAM" id="MobiDB-lite"/>
    </source>
</evidence>
<feature type="transmembrane region" description="Helical" evidence="3">
    <location>
        <begin position="37"/>
        <end position="58"/>
    </location>
</feature>
<organism evidence="4 5">
    <name type="scientific">Modicisalibacter zincidurans</name>
    <dbReference type="NCBI Taxonomy" id="1178777"/>
    <lineage>
        <taxon>Bacteria</taxon>
        <taxon>Pseudomonadati</taxon>
        <taxon>Pseudomonadota</taxon>
        <taxon>Gammaproteobacteria</taxon>
        <taxon>Oceanospirillales</taxon>
        <taxon>Halomonadaceae</taxon>
        <taxon>Modicisalibacter</taxon>
    </lineage>
</organism>
<evidence type="ECO:0000313" key="5">
    <source>
        <dbReference type="Proteomes" id="UP001500074"/>
    </source>
</evidence>
<proteinExistence type="predicted"/>
<name>A0ABP9RIH9_9GAMM</name>
<keyword evidence="3" id="KW-1133">Transmembrane helix</keyword>
<sequence>MVDRADEPRLTTPIVPGPGDELTTHRPAGNARGTRVWPLWVLACLLLAGLTTLAWLYWTDRQGWQATQRELEGQISNMHARLDGFDDGRGMSPEQLSNKLGALGEDQQSLAQQLGELRTTVEGLEQSAAESTRIDALVQRLDGLEAQGDTLAATLDATRRSLTALEKQGNEARQGLSDRLSRLASDQQQATQRRETLAQRTDELARTQRTMQQQLAALGDLEARIAKLGERVDSLNETRQAGQDQQQLLQARIDEIRAAITELRQNQLAINASLESLSVGN</sequence>
<evidence type="ECO:0000256" key="1">
    <source>
        <dbReference type="SAM" id="Coils"/>
    </source>
</evidence>